<evidence type="ECO:0000256" key="6">
    <source>
        <dbReference type="SAM" id="Phobius"/>
    </source>
</evidence>
<keyword evidence="2" id="KW-0813">Transport</keyword>
<evidence type="ECO:0000259" key="7">
    <source>
        <dbReference type="Pfam" id="PF01545"/>
    </source>
</evidence>
<dbReference type="AlphaFoldDB" id="A0A0F0GK99"/>
<evidence type="ECO:0000256" key="3">
    <source>
        <dbReference type="ARBA" id="ARBA00022692"/>
    </source>
</evidence>
<dbReference type="Pfam" id="PF01545">
    <property type="entry name" value="Cation_efflux"/>
    <property type="match status" value="1"/>
</dbReference>
<dbReference type="OrthoDB" id="9806522at2"/>
<feature type="transmembrane region" description="Helical" evidence="6">
    <location>
        <begin position="110"/>
        <end position="130"/>
    </location>
</feature>
<keyword evidence="3 6" id="KW-0812">Transmembrane</keyword>
<sequence>MEGSRLTVLIALLANLAVAVLKLVAGLLSGSGALLSEAAHSVGDTSTQLLLLTAVKRSERPADAKHPFGYGKERYFWSLLAAFGILISGAVFSLYQGVHTIITPHEESTYVWVNYVVLAIAFVMEGVSLVQATRQVRREAEEHDVSMAGELRGTDDPTPRAVFTEDLAAVIGIVLAAAGVALHQLTGSAVWDGIASILIGVLLAVVAVLLGRVCKGLLIGRQADQRLVRAVWDHIEKQPEVDDLVDVQTMLTGTDKVLVCARVDFIDTYSAGDVEQACIRIDNELRELFHDVDEVFIQPVPRSDADLRERVLRRYGRVLTD</sequence>
<feature type="transmembrane region" description="Helical" evidence="6">
    <location>
        <begin position="167"/>
        <end position="185"/>
    </location>
</feature>
<dbReference type="PANTHER" id="PTHR13414">
    <property type="entry name" value="HUEL-CATION TRANSPORTER"/>
    <property type="match status" value="1"/>
</dbReference>
<evidence type="ECO:0000256" key="5">
    <source>
        <dbReference type="ARBA" id="ARBA00023136"/>
    </source>
</evidence>
<evidence type="ECO:0000256" key="1">
    <source>
        <dbReference type="ARBA" id="ARBA00004141"/>
    </source>
</evidence>
<dbReference type="NCBIfam" id="TIGR01297">
    <property type="entry name" value="CDF"/>
    <property type="match status" value="1"/>
</dbReference>
<feature type="domain" description="Cation efflux protein transmembrane" evidence="7">
    <location>
        <begin position="8"/>
        <end position="212"/>
    </location>
</feature>
<dbReference type="GO" id="GO:0016020">
    <property type="term" value="C:membrane"/>
    <property type="evidence" value="ECO:0007669"/>
    <property type="project" value="UniProtKB-SubCell"/>
</dbReference>
<keyword evidence="4 6" id="KW-1133">Transmembrane helix</keyword>
<dbReference type="SUPFAM" id="SSF161111">
    <property type="entry name" value="Cation efflux protein transmembrane domain-like"/>
    <property type="match status" value="1"/>
</dbReference>
<name>A0A0F0GK99_LENAE</name>
<feature type="transmembrane region" description="Helical" evidence="6">
    <location>
        <begin position="6"/>
        <end position="28"/>
    </location>
</feature>
<evidence type="ECO:0000313" key="9">
    <source>
        <dbReference type="Proteomes" id="UP000033393"/>
    </source>
</evidence>
<gene>
    <name evidence="8" type="ORF">UK23_40010</name>
</gene>
<dbReference type="InterPro" id="IPR040177">
    <property type="entry name" value="SLC30A9"/>
</dbReference>
<dbReference type="InterPro" id="IPR058533">
    <property type="entry name" value="Cation_efflux_TM"/>
</dbReference>
<reference evidence="8 9" key="1">
    <citation type="submission" date="2015-02" db="EMBL/GenBank/DDBJ databases">
        <authorList>
            <person name="Ju K.-S."/>
            <person name="Doroghazi J.R."/>
            <person name="Metcalf W."/>
        </authorList>
    </citation>
    <scope>NUCLEOTIDE SEQUENCE [LARGE SCALE GENOMIC DNA]</scope>
    <source>
        <strain evidence="8 9">NRRL B-16140</strain>
    </source>
</reference>
<dbReference type="GO" id="GO:0008324">
    <property type="term" value="F:monoatomic cation transmembrane transporter activity"/>
    <property type="evidence" value="ECO:0007669"/>
    <property type="project" value="InterPro"/>
</dbReference>
<accession>A0A0F0GK99</accession>
<dbReference type="eggNOG" id="COG0053">
    <property type="taxonomic scope" value="Bacteria"/>
</dbReference>
<evidence type="ECO:0000256" key="2">
    <source>
        <dbReference type="ARBA" id="ARBA00022448"/>
    </source>
</evidence>
<dbReference type="PANTHER" id="PTHR13414:SF9">
    <property type="entry name" value="PROTON-COUPLED ZINC ANTIPORTER SLC30A9, MITOCHONDRIAL"/>
    <property type="match status" value="1"/>
</dbReference>
<dbReference type="InterPro" id="IPR002524">
    <property type="entry name" value="Cation_efflux"/>
</dbReference>
<dbReference type="Gene3D" id="1.20.1510.10">
    <property type="entry name" value="Cation efflux protein transmembrane domain"/>
    <property type="match status" value="1"/>
</dbReference>
<feature type="transmembrane region" description="Helical" evidence="6">
    <location>
        <begin position="75"/>
        <end position="98"/>
    </location>
</feature>
<dbReference type="SUPFAM" id="SSF160240">
    <property type="entry name" value="Cation efflux protein cytoplasmic domain-like"/>
    <property type="match status" value="1"/>
</dbReference>
<dbReference type="PATRIC" id="fig|68170.10.peg.714"/>
<protein>
    <submittedName>
        <fullName evidence="8">Cation diffusion facilitator family transporter</fullName>
    </submittedName>
</protein>
<dbReference type="Proteomes" id="UP000033393">
    <property type="component" value="Unassembled WGS sequence"/>
</dbReference>
<dbReference type="InterPro" id="IPR027469">
    <property type="entry name" value="Cation_efflux_TMD_sf"/>
</dbReference>
<dbReference type="InterPro" id="IPR036837">
    <property type="entry name" value="Cation_efflux_CTD_sf"/>
</dbReference>
<comment type="caution">
    <text evidence="8">The sequence shown here is derived from an EMBL/GenBank/DDBJ whole genome shotgun (WGS) entry which is preliminary data.</text>
</comment>
<proteinExistence type="predicted"/>
<keyword evidence="9" id="KW-1185">Reference proteome</keyword>
<feature type="transmembrane region" description="Helical" evidence="6">
    <location>
        <begin position="191"/>
        <end position="211"/>
    </location>
</feature>
<keyword evidence="5 6" id="KW-0472">Membrane</keyword>
<dbReference type="GO" id="GO:0006829">
    <property type="term" value="P:zinc ion transport"/>
    <property type="evidence" value="ECO:0007669"/>
    <property type="project" value="InterPro"/>
</dbReference>
<organism evidence="8 9">
    <name type="scientific">Lentzea aerocolonigenes</name>
    <name type="common">Lechevalieria aerocolonigenes</name>
    <name type="synonym">Saccharothrix aerocolonigenes</name>
    <dbReference type="NCBI Taxonomy" id="68170"/>
    <lineage>
        <taxon>Bacteria</taxon>
        <taxon>Bacillati</taxon>
        <taxon>Actinomycetota</taxon>
        <taxon>Actinomycetes</taxon>
        <taxon>Pseudonocardiales</taxon>
        <taxon>Pseudonocardiaceae</taxon>
        <taxon>Lentzea</taxon>
    </lineage>
</organism>
<dbReference type="EMBL" id="JYJG01000395">
    <property type="protein sequence ID" value="KJK41229.1"/>
    <property type="molecule type" value="Genomic_DNA"/>
</dbReference>
<comment type="subcellular location">
    <subcellularLocation>
        <location evidence="1">Membrane</location>
        <topology evidence="1">Multi-pass membrane protein</topology>
    </subcellularLocation>
</comment>
<evidence type="ECO:0000313" key="8">
    <source>
        <dbReference type="EMBL" id="KJK41229.1"/>
    </source>
</evidence>
<evidence type="ECO:0000256" key="4">
    <source>
        <dbReference type="ARBA" id="ARBA00022989"/>
    </source>
</evidence>
<dbReference type="RefSeq" id="WP_045317017.1">
    <property type="nucleotide sequence ID" value="NZ_JYJG01000395.1"/>
</dbReference>